<keyword evidence="3 9" id="KW-0813">Transport</keyword>
<dbReference type="GO" id="GO:0015188">
    <property type="term" value="F:L-isoleucine transmembrane transporter activity"/>
    <property type="evidence" value="ECO:0007669"/>
    <property type="project" value="TreeGrafter"/>
</dbReference>
<dbReference type="EnsemblBacteria" id="ACA38743">
    <property type="protein sequence ID" value="ACA38743"/>
    <property type="gene ID" value="Bsph_1133"/>
</dbReference>
<dbReference type="KEGG" id="lsp:Bsph_1133"/>
<dbReference type="GO" id="GO:0005304">
    <property type="term" value="F:L-valine transmembrane transporter activity"/>
    <property type="evidence" value="ECO:0007669"/>
    <property type="project" value="TreeGrafter"/>
</dbReference>
<dbReference type="GO" id="GO:0005886">
    <property type="term" value="C:plasma membrane"/>
    <property type="evidence" value="ECO:0007669"/>
    <property type="project" value="UniProtKB-SubCell"/>
</dbReference>
<dbReference type="GO" id="GO:0015190">
    <property type="term" value="F:L-leucine transmembrane transporter activity"/>
    <property type="evidence" value="ECO:0007669"/>
    <property type="project" value="TreeGrafter"/>
</dbReference>
<evidence type="ECO:0000256" key="3">
    <source>
        <dbReference type="ARBA" id="ARBA00022448"/>
    </source>
</evidence>
<dbReference type="GO" id="GO:0015820">
    <property type="term" value="P:L-leucine transport"/>
    <property type="evidence" value="ECO:0007669"/>
    <property type="project" value="TreeGrafter"/>
</dbReference>
<sequence>MSATILLACISTAVGLLTANAQFFHKLFPKVSYKTFLIVFTIFSTAITNVGLSTIIKASLPVLLIIYPIAMVLMVLSLMDHFFKGGQIVYILALIPTFLVSLYDGLKQMKIEITSYENILQALPLYEQNLGWLVPAIVGAFIGFIIYKLFNNQVSA</sequence>
<evidence type="ECO:0000256" key="5">
    <source>
        <dbReference type="ARBA" id="ARBA00022692"/>
    </source>
</evidence>
<evidence type="ECO:0000256" key="1">
    <source>
        <dbReference type="ARBA" id="ARBA00004651"/>
    </source>
</evidence>
<evidence type="ECO:0000256" key="8">
    <source>
        <dbReference type="ARBA" id="ARBA00023136"/>
    </source>
</evidence>
<keyword evidence="7 9" id="KW-1133">Transmembrane helix</keyword>
<organism evidence="10 11">
    <name type="scientific">Lysinibacillus sphaericus (strain C3-41)</name>
    <dbReference type="NCBI Taxonomy" id="444177"/>
    <lineage>
        <taxon>Bacteria</taxon>
        <taxon>Bacillati</taxon>
        <taxon>Bacillota</taxon>
        <taxon>Bacilli</taxon>
        <taxon>Bacillales</taxon>
        <taxon>Bacillaceae</taxon>
        <taxon>Lysinibacillus</taxon>
    </lineage>
</organism>
<keyword evidence="8 9" id="KW-0472">Membrane</keyword>
<evidence type="ECO:0000256" key="7">
    <source>
        <dbReference type="ARBA" id="ARBA00022989"/>
    </source>
</evidence>
<keyword evidence="5 9" id="KW-0812">Transmembrane</keyword>
<keyword evidence="4" id="KW-1003">Cell membrane</keyword>
<dbReference type="GO" id="GO:0015818">
    <property type="term" value="P:isoleucine transport"/>
    <property type="evidence" value="ECO:0007669"/>
    <property type="project" value="TreeGrafter"/>
</dbReference>
<dbReference type="HOGENOM" id="CLU_137200_0_0_9"/>
<evidence type="ECO:0000256" key="4">
    <source>
        <dbReference type="ARBA" id="ARBA00022475"/>
    </source>
</evidence>
<evidence type="ECO:0000256" key="2">
    <source>
        <dbReference type="ARBA" id="ARBA00008540"/>
    </source>
</evidence>
<reference evidence="10 11" key="1">
    <citation type="journal article" date="2008" name="J. Bacteriol.">
        <title>Complete genome sequence of the mosquitocidal bacterium Bacillus sphaericus C3-41 and comparison with those of closely related Bacillus species.</title>
        <authorList>
            <person name="Hu X."/>
            <person name="Fan W."/>
            <person name="Han B."/>
            <person name="Liu H."/>
            <person name="Zheng D."/>
            <person name="Li Q."/>
            <person name="Dong W."/>
            <person name="Yan J."/>
            <person name="Gao M."/>
            <person name="Berry C."/>
            <person name="Yuan Z."/>
        </authorList>
    </citation>
    <scope>NUCLEOTIDE SEQUENCE [LARGE SCALE GENOMIC DNA]</scope>
    <source>
        <strain evidence="10 11">C3-41</strain>
    </source>
</reference>
<dbReference type="PANTHER" id="PTHR30588">
    <property type="entry name" value="BRANCHED-CHAIN AMINO ACID TRANSPORT SYSTEM 2 CARRIER PROTEIN"/>
    <property type="match status" value="1"/>
</dbReference>
<feature type="transmembrane region" description="Helical" evidence="9">
    <location>
        <begin position="130"/>
        <end position="150"/>
    </location>
</feature>
<feature type="transmembrane region" description="Helical" evidence="9">
    <location>
        <begin position="85"/>
        <end position="103"/>
    </location>
</feature>
<comment type="subcellular location">
    <subcellularLocation>
        <location evidence="1 9">Cell membrane</location>
        <topology evidence="1 9">Multi-pass membrane protein</topology>
    </subcellularLocation>
</comment>
<feature type="transmembrane region" description="Helical" evidence="9">
    <location>
        <begin position="59"/>
        <end position="79"/>
    </location>
</feature>
<name>B1HN26_LYSSC</name>
<dbReference type="PANTHER" id="PTHR30588:SF0">
    <property type="entry name" value="BRANCHED-CHAIN AMINO ACID PERMEASE BRNQ"/>
    <property type="match status" value="1"/>
</dbReference>
<dbReference type="Pfam" id="PF05525">
    <property type="entry name" value="Branch_AA_trans"/>
    <property type="match status" value="1"/>
</dbReference>
<comment type="caution">
    <text evidence="9">Lacks conserved residue(s) required for the propagation of feature annotation.</text>
</comment>
<keyword evidence="6 9" id="KW-0029">Amino-acid transport</keyword>
<comment type="function">
    <text evidence="9">Component of the transport system for branched-chain amino acids.</text>
</comment>
<evidence type="ECO:0000256" key="9">
    <source>
        <dbReference type="RuleBase" id="RU362122"/>
    </source>
</evidence>
<dbReference type="AlphaFoldDB" id="B1HN26"/>
<proteinExistence type="inferred from homology"/>
<feature type="transmembrane region" description="Helical" evidence="9">
    <location>
        <begin position="31"/>
        <end position="52"/>
    </location>
</feature>
<accession>B1HN26</accession>
<evidence type="ECO:0000313" key="11">
    <source>
        <dbReference type="Proteomes" id="UP000002164"/>
    </source>
</evidence>
<evidence type="ECO:0000313" key="10">
    <source>
        <dbReference type="EMBL" id="ACA38743.1"/>
    </source>
</evidence>
<comment type="similarity">
    <text evidence="2 9">Belongs to the branched chain amino acid transporter family.</text>
</comment>
<protein>
    <recommendedName>
        <fullName evidence="9">Branched-chain amino acid transport system carrier protein</fullName>
    </recommendedName>
</protein>
<gene>
    <name evidence="10" type="primary">brnQ</name>
    <name evidence="10" type="ordered locus">Bsph_1133</name>
</gene>
<dbReference type="Proteomes" id="UP000002164">
    <property type="component" value="Chromosome"/>
</dbReference>
<dbReference type="EMBL" id="CP000817">
    <property type="protein sequence ID" value="ACA38743.1"/>
    <property type="molecule type" value="Genomic_DNA"/>
</dbReference>
<dbReference type="InterPro" id="IPR004685">
    <property type="entry name" value="Brnchd-chn_aa_trnsp_Livcs"/>
</dbReference>
<evidence type="ECO:0000256" key="6">
    <source>
        <dbReference type="ARBA" id="ARBA00022970"/>
    </source>
</evidence>